<evidence type="ECO:0000256" key="1">
    <source>
        <dbReference type="SAM" id="MobiDB-lite"/>
    </source>
</evidence>
<evidence type="ECO:0000313" key="3">
    <source>
        <dbReference type="Proteomes" id="UP001396334"/>
    </source>
</evidence>
<reference evidence="2 3" key="1">
    <citation type="journal article" date="2024" name="G3 (Bethesda)">
        <title>Genome assembly of Hibiscus sabdariffa L. provides insights into metabolisms of medicinal natural products.</title>
        <authorList>
            <person name="Kim T."/>
        </authorList>
    </citation>
    <scope>NUCLEOTIDE SEQUENCE [LARGE SCALE GENOMIC DNA]</scope>
    <source>
        <strain evidence="2">TK-2024</strain>
        <tissue evidence="2">Old leaves</tissue>
    </source>
</reference>
<name>A0ABR2SHY7_9ROSI</name>
<dbReference type="EMBL" id="JBBPBN010000014">
    <property type="protein sequence ID" value="KAK9024840.1"/>
    <property type="molecule type" value="Genomic_DNA"/>
</dbReference>
<organism evidence="2 3">
    <name type="scientific">Hibiscus sabdariffa</name>
    <name type="common">roselle</name>
    <dbReference type="NCBI Taxonomy" id="183260"/>
    <lineage>
        <taxon>Eukaryota</taxon>
        <taxon>Viridiplantae</taxon>
        <taxon>Streptophyta</taxon>
        <taxon>Embryophyta</taxon>
        <taxon>Tracheophyta</taxon>
        <taxon>Spermatophyta</taxon>
        <taxon>Magnoliopsida</taxon>
        <taxon>eudicotyledons</taxon>
        <taxon>Gunneridae</taxon>
        <taxon>Pentapetalae</taxon>
        <taxon>rosids</taxon>
        <taxon>malvids</taxon>
        <taxon>Malvales</taxon>
        <taxon>Malvaceae</taxon>
        <taxon>Malvoideae</taxon>
        <taxon>Hibiscus</taxon>
    </lineage>
</organism>
<accession>A0ABR2SHY7</accession>
<evidence type="ECO:0000313" key="2">
    <source>
        <dbReference type="EMBL" id="KAK9024840.1"/>
    </source>
</evidence>
<gene>
    <name evidence="2" type="ORF">V6N11_064746</name>
</gene>
<comment type="caution">
    <text evidence="2">The sequence shown here is derived from an EMBL/GenBank/DDBJ whole genome shotgun (WGS) entry which is preliminary data.</text>
</comment>
<feature type="region of interest" description="Disordered" evidence="1">
    <location>
        <begin position="102"/>
        <end position="124"/>
    </location>
</feature>
<dbReference type="Proteomes" id="UP001396334">
    <property type="component" value="Unassembled WGS sequence"/>
</dbReference>
<keyword evidence="3" id="KW-1185">Reference proteome</keyword>
<protein>
    <submittedName>
        <fullName evidence="2">Uncharacterized protein</fullName>
    </submittedName>
</protein>
<sequence length="163" mass="17416">MPASSSFDQFLDKDDGSNTLQSSLLFPSHMLSRLSIESTPFETILGTTVSAKEASIKYSSNQEISPGIGTSANFSFLLAKTIASLLSPASTLVAQQQSHYCPTTSSEATTRTGNKSSPKHNSILSSICENESVSTKKRVLSNDTGTKVSLLTDTRSPHRAAIR</sequence>
<proteinExistence type="predicted"/>